<dbReference type="Gene3D" id="1.10.530.10">
    <property type="match status" value="1"/>
</dbReference>
<evidence type="ECO:0000313" key="2">
    <source>
        <dbReference type="Proteomes" id="UP000234878"/>
    </source>
</evidence>
<sequence>TGRANYEACSEALFGDSRLLNTPELLEQPVYAAMSAGWFWQKEGLNTLADKGDFLTITKRINGGTNGLEDREALYKRALEVLQ</sequence>
<dbReference type="AlphaFoldDB" id="A0AAX0VNY2"/>
<dbReference type="RefSeq" id="WP_420916309.1">
    <property type="nucleotide sequence ID" value="NZ_PJCQ01000059.1"/>
</dbReference>
<name>A0AAX0VNY2_9PSED</name>
<gene>
    <name evidence="1" type="ORF">CXG49_26150</name>
</gene>
<dbReference type="InterPro" id="IPR023346">
    <property type="entry name" value="Lysozyme-like_dom_sf"/>
</dbReference>
<dbReference type="SUPFAM" id="SSF53955">
    <property type="entry name" value="Lysozyme-like"/>
    <property type="match status" value="1"/>
</dbReference>
<reference evidence="1 2" key="1">
    <citation type="submission" date="2017-12" db="EMBL/GenBank/DDBJ databases">
        <title>Detection of the carbapenemase gene blaVIM-5 in members of the Pseudomonas putida group isolated from polluted Nigerian wetlands.</title>
        <authorList>
            <person name="Adelowo O."/>
            <person name="Vollmers J."/>
            <person name="Maeusezahl I."/>
            <person name="Kaster A.-K."/>
            <person name="Mueller J.A."/>
        </authorList>
    </citation>
    <scope>NUCLEOTIDE SEQUENCE [LARGE SCALE GENOMIC DNA]</scope>
    <source>
        <strain evidence="1 2">MR144</strain>
    </source>
</reference>
<proteinExistence type="predicted"/>
<protein>
    <submittedName>
        <fullName evidence="1">Lysozyme</fullName>
    </submittedName>
</protein>
<organism evidence="1 2">
    <name type="scientific">Pseudomonas guariconensis</name>
    <dbReference type="NCBI Taxonomy" id="1288410"/>
    <lineage>
        <taxon>Bacteria</taxon>
        <taxon>Pseudomonadati</taxon>
        <taxon>Pseudomonadota</taxon>
        <taxon>Gammaproteobacteria</taxon>
        <taxon>Pseudomonadales</taxon>
        <taxon>Pseudomonadaceae</taxon>
        <taxon>Pseudomonas</taxon>
    </lineage>
</organism>
<comment type="caution">
    <text evidence="1">The sequence shown here is derived from an EMBL/GenBank/DDBJ whole genome shotgun (WGS) entry which is preliminary data.</text>
</comment>
<dbReference type="Proteomes" id="UP000234878">
    <property type="component" value="Unassembled WGS sequence"/>
</dbReference>
<accession>A0AAX0VNY2</accession>
<feature type="non-terminal residue" evidence="1">
    <location>
        <position position="1"/>
    </location>
</feature>
<evidence type="ECO:0000313" key="1">
    <source>
        <dbReference type="EMBL" id="PLV09526.1"/>
    </source>
</evidence>
<dbReference type="EMBL" id="PJCQ01000059">
    <property type="protein sequence ID" value="PLV09526.1"/>
    <property type="molecule type" value="Genomic_DNA"/>
</dbReference>